<comment type="subunit">
    <text evidence="6">Monomer.</text>
</comment>
<keyword evidence="14" id="KW-0496">Mitochondrion</keyword>
<feature type="binding site" evidence="25">
    <location>
        <position position="88"/>
    </location>
    <ligand>
        <name>Mg(2+)</name>
        <dbReference type="ChEBI" id="CHEBI:18420"/>
        <label>1</label>
    </ligand>
</feature>
<evidence type="ECO:0000313" key="27">
    <source>
        <dbReference type="RefSeq" id="XP_011311860.1"/>
    </source>
</evidence>
<name>A0A9R1TLW1_9HYME</name>
<comment type="catalytic activity">
    <reaction evidence="24">
        <text>alpha-NAD(+) + H2O = ADP-D-ribose + nicotinamide + H(+)</text>
        <dbReference type="Rhea" id="RHEA:68792"/>
        <dbReference type="ChEBI" id="CHEBI:15377"/>
        <dbReference type="ChEBI" id="CHEBI:15378"/>
        <dbReference type="ChEBI" id="CHEBI:17154"/>
        <dbReference type="ChEBI" id="CHEBI:57967"/>
        <dbReference type="ChEBI" id="CHEBI:77017"/>
    </reaction>
</comment>
<dbReference type="OrthoDB" id="410104at2759"/>
<keyword evidence="9" id="KW-0963">Cytoplasm</keyword>
<evidence type="ECO:0000313" key="26">
    <source>
        <dbReference type="Proteomes" id="UP000694866"/>
    </source>
</evidence>
<dbReference type="RefSeq" id="XP_011311860.1">
    <property type="nucleotide sequence ID" value="XM_011313558.1"/>
</dbReference>
<keyword evidence="12" id="KW-0378">Hydrolase</keyword>
<keyword evidence="26" id="KW-1185">Reference proteome</keyword>
<evidence type="ECO:0000256" key="23">
    <source>
        <dbReference type="ARBA" id="ARBA00043193"/>
    </source>
</evidence>
<dbReference type="GO" id="GO:0005634">
    <property type="term" value="C:nucleus"/>
    <property type="evidence" value="ECO:0007669"/>
    <property type="project" value="UniProtKB-SubCell"/>
</dbReference>
<evidence type="ECO:0000256" key="6">
    <source>
        <dbReference type="ARBA" id="ARBA00011245"/>
    </source>
</evidence>
<accession>A0A9R1TLW1</accession>
<evidence type="ECO:0000256" key="5">
    <source>
        <dbReference type="ARBA" id="ARBA00010702"/>
    </source>
</evidence>
<evidence type="ECO:0000256" key="8">
    <source>
        <dbReference type="ARBA" id="ARBA00022454"/>
    </source>
</evidence>
<evidence type="ECO:0000256" key="24">
    <source>
        <dbReference type="ARBA" id="ARBA00049015"/>
    </source>
</evidence>
<evidence type="ECO:0000256" key="20">
    <source>
        <dbReference type="ARBA" id="ARBA00042722"/>
    </source>
</evidence>
<dbReference type="KEGG" id="fas:105271799"/>
<keyword evidence="15" id="KW-0234">DNA repair</keyword>
<evidence type="ECO:0000256" key="2">
    <source>
        <dbReference type="ARBA" id="ARBA00004286"/>
    </source>
</evidence>
<keyword evidence="13 25" id="KW-0460">Magnesium</keyword>
<feature type="binding site" evidence="25">
    <location>
        <position position="333"/>
    </location>
    <ligand>
        <name>Mg(2+)</name>
        <dbReference type="ChEBI" id="CHEBI:18420"/>
        <label>1</label>
    </ligand>
</feature>
<dbReference type="PANTHER" id="PTHR16222">
    <property type="entry name" value="ADP-RIBOSYLGLYCOHYDROLASE"/>
    <property type="match status" value="1"/>
</dbReference>
<dbReference type="AlphaFoldDB" id="A0A9R1TLW1"/>
<evidence type="ECO:0000256" key="18">
    <source>
        <dbReference type="ARBA" id="ARBA00042398"/>
    </source>
</evidence>
<dbReference type="GeneID" id="105271799"/>
<dbReference type="GO" id="GO:0005694">
    <property type="term" value="C:chromosome"/>
    <property type="evidence" value="ECO:0007669"/>
    <property type="project" value="UniProtKB-SubCell"/>
</dbReference>
<dbReference type="EC" id="3.2.1.143" evidence="7"/>
<dbReference type="GO" id="GO:0005759">
    <property type="term" value="C:mitochondrial matrix"/>
    <property type="evidence" value="ECO:0007669"/>
    <property type="project" value="UniProtKB-SubCell"/>
</dbReference>
<dbReference type="GO" id="GO:0006281">
    <property type="term" value="P:DNA repair"/>
    <property type="evidence" value="ECO:0007669"/>
    <property type="project" value="UniProtKB-KW"/>
</dbReference>
<dbReference type="GO" id="GO:0004649">
    <property type="term" value="F:poly(ADP-ribose) glycohydrolase activity"/>
    <property type="evidence" value="ECO:0007669"/>
    <property type="project" value="UniProtKB-EC"/>
</dbReference>
<evidence type="ECO:0000256" key="3">
    <source>
        <dbReference type="ARBA" id="ARBA00004305"/>
    </source>
</evidence>
<evidence type="ECO:0000256" key="11">
    <source>
        <dbReference type="ARBA" id="ARBA00022763"/>
    </source>
</evidence>
<evidence type="ECO:0000256" key="9">
    <source>
        <dbReference type="ARBA" id="ARBA00022490"/>
    </source>
</evidence>
<dbReference type="FunFam" id="1.10.4080.10:FF:000001">
    <property type="entry name" value="ADP-ribose glycohydrolase ARH3"/>
    <property type="match status" value="1"/>
</dbReference>
<dbReference type="Proteomes" id="UP000694866">
    <property type="component" value="Unplaced"/>
</dbReference>
<evidence type="ECO:0000256" key="22">
    <source>
        <dbReference type="ARBA" id="ARBA00043187"/>
    </source>
</evidence>
<protein>
    <recommendedName>
        <fullName evidence="17">ADP-ribosylhydrolase ARH3</fullName>
        <ecNumber evidence="7">3.2.1.143</ecNumber>
    </recommendedName>
    <alternativeName>
        <fullName evidence="18">ADP-ribose glycohydrolase ARH3</fullName>
    </alternativeName>
    <alternativeName>
        <fullName evidence="19">ADP-ribosylhydrolase 3</fullName>
    </alternativeName>
    <alternativeName>
        <fullName evidence="22">O-acetyl-ADP-ribose deacetylase ARH3</fullName>
    </alternativeName>
    <alternativeName>
        <fullName evidence="23">Poly(ADP-ribose) glycohydrolase ARH3</fullName>
    </alternativeName>
    <alternativeName>
        <fullName evidence="21">[Protein ADP-ribosylarginine] hydrolase-like protein 2</fullName>
    </alternativeName>
    <alternativeName>
        <fullName evidence="20">[Protein ADP-ribosylserine] hydrolase</fullName>
    </alternativeName>
</protein>
<evidence type="ECO:0000256" key="1">
    <source>
        <dbReference type="ARBA" id="ARBA00004123"/>
    </source>
</evidence>
<evidence type="ECO:0000256" key="21">
    <source>
        <dbReference type="ARBA" id="ARBA00042850"/>
    </source>
</evidence>
<evidence type="ECO:0000256" key="10">
    <source>
        <dbReference type="ARBA" id="ARBA00022723"/>
    </source>
</evidence>
<evidence type="ECO:0000256" key="19">
    <source>
        <dbReference type="ARBA" id="ARBA00042471"/>
    </source>
</evidence>
<dbReference type="GO" id="GO:0140290">
    <property type="term" value="P:peptidyl-serine ADP-deribosylation"/>
    <property type="evidence" value="ECO:0007669"/>
    <property type="project" value="UniProtKB-ARBA"/>
</dbReference>
<evidence type="ECO:0000256" key="4">
    <source>
        <dbReference type="ARBA" id="ARBA00004496"/>
    </source>
</evidence>
<dbReference type="SUPFAM" id="SSF101478">
    <property type="entry name" value="ADP-ribosylglycohydrolase"/>
    <property type="match status" value="1"/>
</dbReference>
<dbReference type="InterPro" id="IPR050792">
    <property type="entry name" value="ADP-ribosylglycohydrolase"/>
</dbReference>
<evidence type="ECO:0000256" key="16">
    <source>
        <dbReference type="ARBA" id="ARBA00023242"/>
    </source>
</evidence>
<dbReference type="Pfam" id="PF03747">
    <property type="entry name" value="ADP_ribosyl_GH"/>
    <property type="match status" value="1"/>
</dbReference>
<evidence type="ECO:0000256" key="13">
    <source>
        <dbReference type="ARBA" id="ARBA00022842"/>
    </source>
</evidence>
<keyword evidence="11" id="KW-0227">DNA damage</keyword>
<evidence type="ECO:0000256" key="14">
    <source>
        <dbReference type="ARBA" id="ARBA00023128"/>
    </source>
</evidence>
<comment type="subcellular location">
    <subcellularLocation>
        <location evidence="2">Chromosome</location>
    </subcellularLocation>
    <subcellularLocation>
        <location evidence="4">Cytoplasm</location>
    </subcellularLocation>
    <subcellularLocation>
        <location evidence="3">Mitochondrion matrix</location>
    </subcellularLocation>
    <subcellularLocation>
        <location evidence="1">Nucleus</location>
    </subcellularLocation>
</comment>
<evidence type="ECO:0000256" key="25">
    <source>
        <dbReference type="PIRSR" id="PIRSR605502-1"/>
    </source>
</evidence>
<feature type="binding site" evidence="25">
    <location>
        <position position="336"/>
    </location>
    <ligand>
        <name>Mg(2+)</name>
        <dbReference type="ChEBI" id="CHEBI:18420"/>
        <label>1</label>
    </ligand>
</feature>
<dbReference type="GO" id="GO:0046872">
    <property type="term" value="F:metal ion binding"/>
    <property type="evidence" value="ECO:0007669"/>
    <property type="project" value="UniProtKB-KW"/>
</dbReference>
<evidence type="ECO:0000256" key="7">
    <source>
        <dbReference type="ARBA" id="ARBA00012255"/>
    </source>
</evidence>
<evidence type="ECO:0000256" key="15">
    <source>
        <dbReference type="ARBA" id="ARBA00023204"/>
    </source>
</evidence>
<dbReference type="InterPro" id="IPR036705">
    <property type="entry name" value="Ribosyl_crysJ1_sf"/>
</dbReference>
<comment type="similarity">
    <text evidence="5">Belongs to the ADP-ribosylglycohydrolase family.</text>
</comment>
<evidence type="ECO:0000256" key="17">
    <source>
        <dbReference type="ARBA" id="ARBA00041057"/>
    </source>
</evidence>
<reference evidence="27" key="1">
    <citation type="submission" date="2025-08" db="UniProtKB">
        <authorList>
            <consortium name="RefSeq"/>
        </authorList>
    </citation>
    <scope>IDENTIFICATION</scope>
    <source>
        <strain evidence="27">USDA-PBARC FA_bdor</strain>
        <tissue evidence="27">Whole organism</tissue>
    </source>
</reference>
<feature type="binding site" evidence="25">
    <location>
        <position position="335"/>
    </location>
    <ligand>
        <name>Mg(2+)</name>
        <dbReference type="ChEBI" id="CHEBI:18420"/>
        <label>1</label>
    </ligand>
</feature>
<keyword evidence="10 25" id="KW-0479">Metal-binding</keyword>
<dbReference type="InterPro" id="IPR005502">
    <property type="entry name" value="Ribosyl_crysJ1"/>
</dbReference>
<evidence type="ECO:0000256" key="12">
    <source>
        <dbReference type="ARBA" id="ARBA00022801"/>
    </source>
</evidence>
<keyword evidence="8" id="KW-0158">Chromosome</keyword>
<sequence length="383" mass="42919">MFEMWRRMRRKRRVDKRNKQLTMLLNKMDFSVLRQKFRGCILGALSGDCLGSAYEGDPPMTPGNSVILQKRLDTLEGTDLKAPVINLTDDSAMTRNLAQSLIEKGDLDLLDLAKKFVKSFYQEPNRGYGAGVIVVFEKLRGNKFTDLVGPAKEQFNGQGSLGNGAAMRISPVSLFCYNDYERLVDMAKRQAMLTHTHREGVNGAILQAITIGKTICLDPTQELDSKKFIDDLIEDMNEIEQEDEEFLQLTDAQIKPFKAKLTLMRKMIKKSLNNPNKLDVVEVIMNLGNSLRAVHSVPAAIFCFLLAQNPIPGINTDNPFRRTIQYAMTLGGDTDTIASMAGAIAGAYYGDQSINPNMLKHCECSEEFAKFGDELFDTVHKEQ</sequence>
<feature type="binding site" evidence="25">
    <location>
        <position position="90"/>
    </location>
    <ligand>
        <name>Mg(2+)</name>
        <dbReference type="ChEBI" id="CHEBI:18420"/>
        <label>1</label>
    </ligand>
</feature>
<dbReference type="PANTHER" id="PTHR16222:SF24">
    <property type="entry name" value="ADP-RIBOSYLHYDROLASE ARH3"/>
    <property type="match status" value="1"/>
</dbReference>
<feature type="binding site" evidence="25">
    <location>
        <position position="89"/>
    </location>
    <ligand>
        <name>Mg(2+)</name>
        <dbReference type="ChEBI" id="CHEBI:18420"/>
        <label>1</label>
    </ligand>
</feature>
<comment type="cofactor">
    <cofactor evidence="25">
        <name>Mg(2+)</name>
        <dbReference type="ChEBI" id="CHEBI:18420"/>
    </cofactor>
    <text evidence="25">Binds 2 magnesium ions per subunit.</text>
</comment>
<dbReference type="Gene3D" id="1.10.4080.10">
    <property type="entry name" value="ADP-ribosylation/Crystallin J1"/>
    <property type="match status" value="1"/>
</dbReference>
<organism evidence="26 27">
    <name type="scientific">Fopius arisanus</name>
    <dbReference type="NCBI Taxonomy" id="64838"/>
    <lineage>
        <taxon>Eukaryota</taxon>
        <taxon>Metazoa</taxon>
        <taxon>Ecdysozoa</taxon>
        <taxon>Arthropoda</taxon>
        <taxon>Hexapoda</taxon>
        <taxon>Insecta</taxon>
        <taxon>Pterygota</taxon>
        <taxon>Neoptera</taxon>
        <taxon>Endopterygota</taxon>
        <taxon>Hymenoptera</taxon>
        <taxon>Apocrita</taxon>
        <taxon>Ichneumonoidea</taxon>
        <taxon>Braconidae</taxon>
        <taxon>Opiinae</taxon>
        <taxon>Fopius</taxon>
    </lineage>
</organism>
<keyword evidence="16" id="KW-0539">Nucleus</keyword>
<proteinExistence type="inferred from homology"/>
<gene>
    <name evidence="27" type="primary">LOC105271799</name>
</gene>